<dbReference type="RefSeq" id="WP_091690011.1">
    <property type="nucleotide sequence ID" value="NZ_CAAGSJ010000002.1"/>
</dbReference>
<reference evidence="2" key="1">
    <citation type="submission" date="2016-10" db="EMBL/GenBank/DDBJ databases">
        <authorList>
            <person name="Varghese N."/>
            <person name="Submissions S."/>
        </authorList>
    </citation>
    <scope>NUCLEOTIDE SEQUENCE [LARGE SCALE GENOMIC DNA]</scope>
    <source>
        <strain evidence="2">SLH 33</strain>
    </source>
</reference>
<keyword evidence="2" id="KW-1185">Reference proteome</keyword>
<protein>
    <submittedName>
        <fullName evidence="1">Uncharacterized protein</fullName>
    </submittedName>
</protein>
<dbReference type="EMBL" id="FOHQ01000004">
    <property type="protein sequence ID" value="SES91011.1"/>
    <property type="molecule type" value="Genomic_DNA"/>
</dbReference>
<accession>A0A1I0A9Y1</accession>
<proteinExistence type="predicted"/>
<name>A0A1I0A9Y1_9EURY</name>
<evidence type="ECO:0000313" key="1">
    <source>
        <dbReference type="EMBL" id="SES91011.1"/>
    </source>
</evidence>
<dbReference type="STRING" id="1353158.SAMN04488587_1520"/>
<dbReference type="AlphaFoldDB" id="A0A1I0A9Y1"/>
<gene>
    <name evidence="1" type="ORF">SAMN04488587_1520</name>
</gene>
<evidence type="ECO:0000313" key="2">
    <source>
        <dbReference type="Proteomes" id="UP000243338"/>
    </source>
</evidence>
<dbReference type="Proteomes" id="UP000243338">
    <property type="component" value="Unassembled WGS sequence"/>
</dbReference>
<sequence length="154" mass="18437">MFNNKFENMDIGEDFDEWEINHHVWEIGDAIERLQELMLSIQSLKVEEKDGSYSYSYAQMVPGDESSFEEIEEESTLPMSEFFREKMAEILLGCYNIKELEEVYKEEKIVELKRDFYRQGIKCQWLHDQIARGEVVDQSPEDIMDNDSYRCYRT</sequence>
<organism evidence="1 2">
    <name type="scientific">Methanococcoides vulcani</name>
    <dbReference type="NCBI Taxonomy" id="1353158"/>
    <lineage>
        <taxon>Archaea</taxon>
        <taxon>Methanobacteriati</taxon>
        <taxon>Methanobacteriota</taxon>
        <taxon>Stenosarchaea group</taxon>
        <taxon>Methanomicrobia</taxon>
        <taxon>Methanosarcinales</taxon>
        <taxon>Methanosarcinaceae</taxon>
        <taxon>Methanococcoides</taxon>
    </lineage>
</organism>